<dbReference type="GeneID" id="15926611"/>
<evidence type="ECO:0000313" key="1">
    <source>
        <dbReference type="EMBL" id="AGN30160.1"/>
    </source>
</evidence>
<reference evidence="1 2" key="1">
    <citation type="journal article" date="2014" name="Genome Biol. Evol.">
        <title>Composite Conserved Promoter-Terminator Motifs (PeSLs) that Mediate Modular Shuffling in the Diverse T4-Like Myoviruses.</title>
        <authorList>
            <person name="Comeau A.M."/>
            <person name="Arbiol C."/>
            <person name="Krisch H.M."/>
        </authorList>
    </citation>
    <scope>NUCLEOTIDE SEQUENCE [LARGE SCALE GENOMIC DNA]</scope>
</reference>
<gene>
    <name evidence="1" type="ORF">VPFG_00158</name>
</gene>
<organism evidence="1 2">
    <name type="scientific">Vibrio phage nt-1</name>
    <dbReference type="NCBI Taxonomy" id="115992"/>
    <lineage>
        <taxon>Viruses</taxon>
        <taxon>Duplodnaviria</taxon>
        <taxon>Heunggongvirae</taxon>
        <taxon>Uroviricota</taxon>
        <taxon>Caudoviricetes</taxon>
        <taxon>Pantevenvirales</taxon>
        <taxon>Straboviridae</taxon>
        <taxon>Mylasvirus</taxon>
        <taxon>Mylasvirus persius</taxon>
    </lineage>
</organism>
<keyword evidence="2" id="KW-1185">Reference proteome</keyword>
<dbReference type="KEGG" id="vg:15926611"/>
<dbReference type="Proteomes" id="UP000201461">
    <property type="component" value="Segment"/>
</dbReference>
<name>R9TIF8_9CAUD</name>
<protein>
    <submittedName>
        <fullName evidence="1">Uncharacterized protein</fullName>
    </submittedName>
</protein>
<evidence type="ECO:0000313" key="2">
    <source>
        <dbReference type="Proteomes" id="UP000201461"/>
    </source>
</evidence>
<sequence>MSAAPKTHLQRYDELGRTLYIQDSFAHHYFEYDDELKTVTVSTVMLCNGETVKTGVYPQDEFGHISSKG</sequence>
<dbReference type="RefSeq" id="YP_008125309.1">
    <property type="nucleotide sequence ID" value="NC_021529.2"/>
</dbReference>
<dbReference type="EMBL" id="HQ317393">
    <property type="protein sequence ID" value="AGN30160.1"/>
    <property type="molecule type" value="Genomic_DNA"/>
</dbReference>
<proteinExistence type="predicted"/>
<accession>R9TIF8</accession>